<sequence length="1326" mass="145938">MGNGAISDARASGGPRPGERFPLTDAQAEKWLGGRYNPQAALAFGEAFELIFEGPLDTQALAAALNTFVGRHEALAMRFLADGSAQVYDPPSRVGLEHRDFSAAAEPLADYWQFCRTQSSIPFDPSVPPLLRMYLCRLSPDSQRLFLIAHHLVVDGWSLRVATSEIAALYGANCRGQAPQLARADSWSAYVRAERARRDGEQGKQCLQYWLAQFRQPPEPLRLPTDRARTAQMDFAAASVSIAFEPTLWRSLRIRSRQQSVTRFCLLLTGYFVLLHRLTGQTDLVCGVPFAGAAQGSGARVVGDTDNTLPLRVQVDPDEPLPSLVARVHSALKAAAGHQDISLGSIVGALQLPREAGRMLLVESIVSLAPSLEKLRFDGTDCRLGVLPRVASPWELGFYWWQTPGQPALDVQYRRALYDESTICSWAALYIEILGALAEATDATAASLQLPRQRPPASFSLVNERAPADGDAASLPALLETAFARFAGHCAVLSGTASLDYAELDARSRRMAQALLERGVVPGQLIGVALPRGVDMLVAVIAVLRAGAAYVPLDPAFPEQRLQRMAEHSGLRQIIGMGEQRLPAGVLADRAWWPLPQLAAPAAEARALPVVGPDDLAYVLYTSGSTGEPKGVRILHRNLVNFLCAMRESPGFDQDDVICAATTLSFDIAALELYLPLLCGGQVVIADDNEHRDPEALCRLIERHRCTVLQTTPSLIALLQEVGRIEALRPLRLLVGGEALPLPLAEALIPRCRELWNLYGPTETTVWSAVQRMRAGARAVPLGQPIARTRLYVLDALRRPALPHALGEIWIGGAGVADGYLHRPDLSAERFLPDPFADDGSLMYRTGDMGRIHDGQLYFHGRVDEQIKLRGFRIEPGDIEAAAAAEDGVAECVAVARTLNGGDQVLALYVGSDAAPEAMMPLLRQRLTGALPAYMRPQYVVVMRSLPKTPNGKIDRRALPAPDTAEPLSPRRRLAPRDALERELCEQWQRLLQREEIGVEDDFFELGGYSLLAVRMFTELHERFGVDLPLATLIDRPTIAGLAEVLRGAQTDKGGGGEAANAQSSAWRPLVELRKGGARLPLFLFHAVGGNVLNYLPLLDALDMQQPVYGLQSPGLDGVAEPLDSIEAMADAYVGEIRRVCPAGPYLLAGGSMGGIVALEVARRLLGEDRRVALLAMFDTYCPHRYGEARLARFKPWLWLRVYIDMNASERRELWQRQRLRLFELPWLRLKQRLGIAGPLLSQAVRIHRVERSNHRALRRYLPQRYPGRVHLFRTVARRAADDPSMGWDRWIEAGVDVFELPGRHHDFIDQPELGKRLRECIDAVL</sequence>
<dbReference type="Gene3D" id="3.40.50.1820">
    <property type="entry name" value="alpha/beta hydrolase"/>
    <property type="match status" value="1"/>
</dbReference>
<dbReference type="PANTHER" id="PTHR45527">
    <property type="entry name" value="NONRIBOSOMAL PEPTIDE SYNTHETASE"/>
    <property type="match status" value="1"/>
</dbReference>
<feature type="region of interest" description="Disordered" evidence="3">
    <location>
        <begin position="952"/>
        <end position="973"/>
    </location>
</feature>
<dbReference type="InterPro" id="IPR036736">
    <property type="entry name" value="ACP-like_sf"/>
</dbReference>
<dbReference type="Gene3D" id="3.40.50.980">
    <property type="match status" value="2"/>
</dbReference>
<dbReference type="InterPro" id="IPR023213">
    <property type="entry name" value="CAT-like_dom_sf"/>
</dbReference>
<dbReference type="GO" id="GO:0031177">
    <property type="term" value="F:phosphopantetheine binding"/>
    <property type="evidence" value="ECO:0007669"/>
    <property type="project" value="InterPro"/>
</dbReference>
<dbReference type="SUPFAM" id="SSF52777">
    <property type="entry name" value="CoA-dependent acyltransferases"/>
    <property type="match status" value="2"/>
</dbReference>
<dbReference type="GO" id="GO:0009366">
    <property type="term" value="C:enterobactin synthetase complex"/>
    <property type="evidence" value="ECO:0007669"/>
    <property type="project" value="TreeGrafter"/>
</dbReference>
<feature type="region of interest" description="Disordered" evidence="3">
    <location>
        <begin position="1"/>
        <end position="22"/>
    </location>
</feature>
<dbReference type="Pfam" id="PF00501">
    <property type="entry name" value="AMP-binding"/>
    <property type="match status" value="1"/>
</dbReference>
<dbReference type="PANTHER" id="PTHR45527:SF1">
    <property type="entry name" value="FATTY ACID SYNTHASE"/>
    <property type="match status" value="1"/>
</dbReference>
<dbReference type="InterPro" id="IPR009081">
    <property type="entry name" value="PP-bd_ACP"/>
</dbReference>
<keyword evidence="2" id="KW-0597">Phosphoprotein</keyword>
<evidence type="ECO:0000256" key="2">
    <source>
        <dbReference type="ARBA" id="ARBA00022553"/>
    </source>
</evidence>
<dbReference type="Gene3D" id="2.30.38.10">
    <property type="entry name" value="Luciferase, Domain 3"/>
    <property type="match status" value="1"/>
</dbReference>
<dbReference type="Gene3D" id="3.30.300.30">
    <property type="match status" value="1"/>
</dbReference>
<dbReference type="SMART" id="SM00823">
    <property type="entry name" value="PKS_PP"/>
    <property type="match status" value="1"/>
</dbReference>
<dbReference type="PROSITE" id="PS00455">
    <property type="entry name" value="AMP_BINDING"/>
    <property type="match status" value="1"/>
</dbReference>
<dbReference type="Pfam" id="PF00975">
    <property type="entry name" value="Thioesterase"/>
    <property type="match status" value="1"/>
</dbReference>
<dbReference type="Gene3D" id="3.30.559.10">
    <property type="entry name" value="Chloramphenicol acetyltransferase-like domain"/>
    <property type="match status" value="1"/>
</dbReference>
<evidence type="ECO:0000259" key="4">
    <source>
        <dbReference type="PROSITE" id="PS50075"/>
    </source>
</evidence>
<dbReference type="InterPro" id="IPR000873">
    <property type="entry name" value="AMP-dep_synth/lig_dom"/>
</dbReference>
<dbReference type="Pfam" id="PF13193">
    <property type="entry name" value="AMP-binding_C"/>
    <property type="match status" value="1"/>
</dbReference>
<keyword evidence="1" id="KW-0596">Phosphopantetheine</keyword>
<dbReference type="InterPro" id="IPR025110">
    <property type="entry name" value="AMP-bd_C"/>
</dbReference>
<dbReference type="GO" id="GO:0009239">
    <property type="term" value="P:enterobactin biosynthetic process"/>
    <property type="evidence" value="ECO:0007669"/>
    <property type="project" value="TreeGrafter"/>
</dbReference>
<evidence type="ECO:0000313" key="6">
    <source>
        <dbReference type="Proteomes" id="UP000219374"/>
    </source>
</evidence>
<dbReference type="GO" id="GO:0043041">
    <property type="term" value="P:amino acid activation for nonribosomal peptide biosynthetic process"/>
    <property type="evidence" value="ECO:0007669"/>
    <property type="project" value="TreeGrafter"/>
</dbReference>
<dbReference type="InterPro" id="IPR020845">
    <property type="entry name" value="AMP-binding_CS"/>
</dbReference>
<dbReference type="SMART" id="SM00824">
    <property type="entry name" value="PKS_TE"/>
    <property type="match status" value="1"/>
</dbReference>
<name>A0A286D9D0_9GAMM</name>
<feature type="domain" description="Carrier" evidence="4">
    <location>
        <begin position="975"/>
        <end position="1050"/>
    </location>
</feature>
<dbReference type="SUPFAM" id="SSF53474">
    <property type="entry name" value="alpha/beta-Hydrolases"/>
    <property type="match status" value="1"/>
</dbReference>
<keyword evidence="6" id="KW-1185">Reference proteome</keyword>
<dbReference type="EMBL" id="OCND01000006">
    <property type="protein sequence ID" value="SOD55266.1"/>
    <property type="molecule type" value="Genomic_DNA"/>
</dbReference>
<dbReference type="InterPro" id="IPR029058">
    <property type="entry name" value="AB_hydrolase_fold"/>
</dbReference>
<reference evidence="5 6" key="1">
    <citation type="submission" date="2017-09" db="EMBL/GenBank/DDBJ databases">
        <authorList>
            <person name="Ehlers B."/>
            <person name="Leendertz F.H."/>
        </authorList>
    </citation>
    <scope>NUCLEOTIDE SEQUENCE [LARGE SCALE GENOMIC DNA]</scope>
    <source>
        <strain evidence="5 6">CGMCC 1.10978</strain>
    </source>
</reference>
<gene>
    <name evidence="5" type="ORF">SAMN06296416_106234</name>
</gene>
<dbReference type="FunFam" id="1.10.1200.10:FF:000016">
    <property type="entry name" value="Non-ribosomal peptide synthase"/>
    <property type="match status" value="1"/>
</dbReference>
<accession>A0A286D9D0</accession>
<evidence type="ECO:0000256" key="3">
    <source>
        <dbReference type="SAM" id="MobiDB-lite"/>
    </source>
</evidence>
<dbReference type="Gene3D" id="1.10.1200.10">
    <property type="entry name" value="ACP-like"/>
    <property type="match status" value="1"/>
</dbReference>
<dbReference type="Pfam" id="PF00550">
    <property type="entry name" value="PP-binding"/>
    <property type="match status" value="1"/>
</dbReference>
<dbReference type="InterPro" id="IPR001031">
    <property type="entry name" value="Thioesterase"/>
</dbReference>
<evidence type="ECO:0000256" key="1">
    <source>
        <dbReference type="ARBA" id="ARBA00022450"/>
    </source>
</evidence>
<dbReference type="CDD" id="cd05930">
    <property type="entry name" value="A_NRPS"/>
    <property type="match status" value="1"/>
</dbReference>
<dbReference type="GO" id="GO:0072330">
    <property type="term" value="P:monocarboxylic acid biosynthetic process"/>
    <property type="evidence" value="ECO:0007669"/>
    <property type="project" value="UniProtKB-ARBA"/>
</dbReference>
<dbReference type="InterPro" id="IPR020802">
    <property type="entry name" value="TesA-like"/>
</dbReference>
<protein>
    <submittedName>
        <fullName evidence="5">Amino acid adenylation domain-containing protein</fullName>
    </submittedName>
</protein>
<dbReference type="GO" id="GO:0047527">
    <property type="term" value="F:2,3-dihydroxybenzoate-serine ligase activity"/>
    <property type="evidence" value="ECO:0007669"/>
    <property type="project" value="TreeGrafter"/>
</dbReference>
<dbReference type="SUPFAM" id="SSF56801">
    <property type="entry name" value="Acetyl-CoA synthetase-like"/>
    <property type="match status" value="1"/>
</dbReference>
<dbReference type="Gene3D" id="3.30.559.30">
    <property type="entry name" value="Nonribosomal peptide synthetase, condensation domain"/>
    <property type="match status" value="1"/>
</dbReference>
<dbReference type="GO" id="GO:0005829">
    <property type="term" value="C:cytosol"/>
    <property type="evidence" value="ECO:0007669"/>
    <property type="project" value="TreeGrafter"/>
</dbReference>
<dbReference type="PROSITE" id="PS50075">
    <property type="entry name" value="CARRIER"/>
    <property type="match status" value="1"/>
</dbReference>
<dbReference type="Proteomes" id="UP000219374">
    <property type="component" value="Unassembled WGS sequence"/>
</dbReference>
<dbReference type="SUPFAM" id="SSF47336">
    <property type="entry name" value="ACP-like"/>
    <property type="match status" value="1"/>
</dbReference>
<organism evidence="5 6">
    <name type="scientific">Pseudoxanthomonas wuyuanensis</name>
    <dbReference type="NCBI Taxonomy" id="1073196"/>
    <lineage>
        <taxon>Bacteria</taxon>
        <taxon>Pseudomonadati</taxon>
        <taxon>Pseudomonadota</taxon>
        <taxon>Gammaproteobacteria</taxon>
        <taxon>Lysobacterales</taxon>
        <taxon>Lysobacteraceae</taxon>
        <taxon>Pseudoxanthomonas</taxon>
    </lineage>
</organism>
<dbReference type="NCBIfam" id="TIGR01733">
    <property type="entry name" value="AA-adenyl-dom"/>
    <property type="match status" value="1"/>
</dbReference>
<proteinExistence type="predicted"/>
<dbReference type="InterPro" id="IPR001242">
    <property type="entry name" value="Condensation_dom"/>
</dbReference>
<dbReference type="InterPro" id="IPR020806">
    <property type="entry name" value="PKS_PP-bd"/>
</dbReference>
<dbReference type="FunFam" id="3.40.50.980:FF:000001">
    <property type="entry name" value="Non-ribosomal peptide synthetase"/>
    <property type="match status" value="1"/>
</dbReference>
<evidence type="ECO:0000313" key="5">
    <source>
        <dbReference type="EMBL" id="SOD55266.1"/>
    </source>
</evidence>
<dbReference type="InterPro" id="IPR010071">
    <property type="entry name" value="AA_adenyl_dom"/>
</dbReference>
<dbReference type="InterPro" id="IPR045851">
    <property type="entry name" value="AMP-bd_C_sf"/>
</dbReference>
<dbReference type="Pfam" id="PF00668">
    <property type="entry name" value="Condensation"/>
    <property type="match status" value="1"/>
</dbReference>